<evidence type="ECO:0000313" key="6">
    <source>
        <dbReference type="Proteomes" id="UP000427071"/>
    </source>
</evidence>
<evidence type="ECO:0000256" key="2">
    <source>
        <dbReference type="ARBA" id="ARBA00022723"/>
    </source>
</evidence>
<organism evidence="5 6">
    <name type="scientific">Corynebacterium kalinowskii</name>
    <dbReference type="NCBI Taxonomy" id="2675216"/>
    <lineage>
        <taxon>Bacteria</taxon>
        <taxon>Bacillati</taxon>
        <taxon>Actinomycetota</taxon>
        <taxon>Actinomycetes</taxon>
        <taxon>Mycobacteriales</taxon>
        <taxon>Corynebacteriaceae</taxon>
        <taxon>Corynebacterium</taxon>
    </lineage>
</organism>
<protein>
    <recommendedName>
        <fullName evidence="4">Hydrogenase maturation factor HypA</fullName>
    </recommendedName>
</protein>
<comment type="similarity">
    <text evidence="4">Belongs to the HypA/HybF family.</text>
</comment>
<dbReference type="PANTHER" id="PTHR34535:SF3">
    <property type="entry name" value="HYDROGENASE MATURATION FACTOR HYPA"/>
    <property type="match status" value="1"/>
</dbReference>
<dbReference type="AlphaFoldDB" id="A0A6B8VI65"/>
<gene>
    <name evidence="4" type="primary">hypA</name>
    <name evidence="5" type="ORF">CKALI_09270</name>
</gene>
<feature type="binding site" evidence="4">
    <location>
        <position position="90"/>
    </location>
    <ligand>
        <name>Zn(2+)</name>
        <dbReference type="ChEBI" id="CHEBI:29105"/>
    </ligand>
</feature>
<sequence length="114" mass="12203">MHELGILTGVVSTVTEAAQGRAITAVGLRVGTRSGVIEEALAASWPIAIEGTDCADASLSIEMIEATVYCPQCETEQPIDEFFALACPACDFPTADLRHGREFEISYVDVETDH</sequence>
<accession>A0A6B8VI65</accession>
<dbReference type="GO" id="GO:0016151">
    <property type="term" value="F:nickel cation binding"/>
    <property type="evidence" value="ECO:0007669"/>
    <property type="project" value="UniProtKB-UniRule"/>
</dbReference>
<dbReference type="GO" id="GO:0051604">
    <property type="term" value="P:protein maturation"/>
    <property type="evidence" value="ECO:0007669"/>
    <property type="project" value="InterPro"/>
</dbReference>
<evidence type="ECO:0000313" key="5">
    <source>
        <dbReference type="EMBL" id="QGU02709.1"/>
    </source>
</evidence>
<feature type="binding site" evidence="4">
    <location>
        <position position="70"/>
    </location>
    <ligand>
        <name>Zn(2+)</name>
        <dbReference type="ChEBI" id="CHEBI:29105"/>
    </ligand>
</feature>
<feature type="binding site" evidence="4">
    <location>
        <position position="87"/>
    </location>
    <ligand>
        <name>Zn(2+)</name>
        <dbReference type="ChEBI" id="CHEBI:29105"/>
    </ligand>
</feature>
<evidence type="ECO:0000256" key="4">
    <source>
        <dbReference type="HAMAP-Rule" id="MF_00213"/>
    </source>
</evidence>
<keyword evidence="1 4" id="KW-0533">Nickel</keyword>
<dbReference type="Pfam" id="PF01155">
    <property type="entry name" value="HypA"/>
    <property type="match status" value="1"/>
</dbReference>
<dbReference type="EMBL" id="CP046452">
    <property type="protein sequence ID" value="QGU02709.1"/>
    <property type="molecule type" value="Genomic_DNA"/>
</dbReference>
<feature type="binding site" evidence="4">
    <location>
        <position position="73"/>
    </location>
    <ligand>
        <name>Zn(2+)</name>
        <dbReference type="ChEBI" id="CHEBI:29105"/>
    </ligand>
</feature>
<evidence type="ECO:0000256" key="3">
    <source>
        <dbReference type="ARBA" id="ARBA00022833"/>
    </source>
</evidence>
<dbReference type="Proteomes" id="UP000427071">
    <property type="component" value="Chromosome"/>
</dbReference>
<dbReference type="RefSeq" id="WP_156193063.1">
    <property type="nucleotide sequence ID" value="NZ_CP046452.1"/>
</dbReference>
<dbReference type="PANTHER" id="PTHR34535">
    <property type="entry name" value="HYDROGENASE MATURATION FACTOR HYPA"/>
    <property type="match status" value="1"/>
</dbReference>
<comment type="function">
    <text evidence="4">Involved in the maturation of [NiFe] hydrogenases. Required for nickel insertion into the metal center of the hydrogenase.</text>
</comment>
<name>A0A6B8VI65_9CORY</name>
<keyword evidence="2 4" id="KW-0479">Metal-binding</keyword>
<evidence type="ECO:0000256" key="1">
    <source>
        <dbReference type="ARBA" id="ARBA00022596"/>
    </source>
</evidence>
<dbReference type="Gene3D" id="3.30.2320.80">
    <property type="match status" value="1"/>
</dbReference>
<keyword evidence="3 4" id="KW-0862">Zinc</keyword>
<feature type="binding site" evidence="4">
    <location>
        <position position="2"/>
    </location>
    <ligand>
        <name>Ni(2+)</name>
        <dbReference type="ChEBI" id="CHEBI:49786"/>
    </ligand>
</feature>
<proteinExistence type="inferred from homology"/>
<dbReference type="GO" id="GO:0008270">
    <property type="term" value="F:zinc ion binding"/>
    <property type="evidence" value="ECO:0007669"/>
    <property type="project" value="UniProtKB-UniRule"/>
</dbReference>
<dbReference type="InterPro" id="IPR000688">
    <property type="entry name" value="HypA/HybF"/>
</dbReference>
<reference evidence="6" key="1">
    <citation type="submission" date="2019-11" db="EMBL/GenBank/DDBJ databases">
        <title>Complete genome sequence of Corynebacterium kalinowskii 1959, a novel Corynebacterium species isolated from soil of a small paddock in Vilsendorf, Germany.</title>
        <authorList>
            <person name="Schaffert L."/>
            <person name="Ruwe M."/>
            <person name="Milse J."/>
            <person name="Hanuschka K."/>
            <person name="Ortseifen V."/>
            <person name="Droste J."/>
            <person name="Brandt D."/>
            <person name="Schlueter L."/>
            <person name="Kutter Y."/>
            <person name="Vinke S."/>
            <person name="Viehoefer P."/>
            <person name="Jacob L."/>
            <person name="Luebke N.-C."/>
            <person name="Schulte-Berndt E."/>
            <person name="Hain C."/>
            <person name="Linder M."/>
            <person name="Schmidt P."/>
            <person name="Wollenschlaeger L."/>
            <person name="Luttermann T."/>
            <person name="Thieme E."/>
            <person name="Hassa J."/>
            <person name="Haak M."/>
            <person name="Wittchen M."/>
            <person name="Mentz A."/>
            <person name="Persicke M."/>
            <person name="Busche T."/>
            <person name="Ruckert C."/>
        </authorList>
    </citation>
    <scope>NUCLEOTIDE SEQUENCE [LARGE SCALE GENOMIC DNA]</scope>
    <source>
        <strain evidence="6">1959</strain>
    </source>
</reference>
<keyword evidence="6" id="KW-1185">Reference proteome</keyword>
<dbReference type="HAMAP" id="MF_00213">
    <property type="entry name" value="HypA_HybF"/>
    <property type="match status" value="1"/>
</dbReference>
<dbReference type="PIRSF" id="PIRSF004761">
    <property type="entry name" value="Hydrgn_mat_HypA"/>
    <property type="match status" value="1"/>
</dbReference>
<dbReference type="KEGG" id="ckw:CKALI_09270"/>